<name>A0A6A5TG50_9PLEO</name>
<protein>
    <recommendedName>
        <fullName evidence="1">Prion-inhibition and propagation HeLo domain-containing protein</fullName>
    </recommendedName>
</protein>
<keyword evidence="3" id="KW-1185">Reference proteome</keyword>
<proteinExistence type="predicted"/>
<sequence>MAGLAESIGAVVGVAPVIFKATIETWKAIDDMMDFDDDTEDLIIRLETAKAHLGIWATQAGLTDGKLVPSLRPVEELVVRTLKRIRDLVAEVEQQGKKYGLDAKEPGHPKTITATVIQLRRSLQSVVTNSRAKGIARMVEEATAQPTALRNDISVTKRVFWAIRDKKRFEHFIETLEQHVKGLQAFIFEKQKQIEQDGTRLAIDIIQGLTHPTALSKLQRSARADNVVSEMDIQALAQWKAITFQKAASFKDSTSEDWSLSGSRPEDRARVRFLKESNSDAGVAYLFEKKEYDTNIDDEEKDKLRERVRQLLALLGSTGPRSRLQTLNAVGFVDDPDHHCWWIVFLFPLSPLDHLEPHSNEPLALRALYSSPLKPPLEVRYRLAKRIVDTFAKLYGSAWMHKGINSKNIIFPHVQSSDLVKTFASVETALIQGFNYSRQLTQAQTIDRGKVLHDLEAAIYRHPSYQGEAATGYQIHFDIYSLGLVLFEIAFWAPIMDLLAVTSRPGTSQGVALSPTMRQFHELEALELKRRVMIRVNGGLAYRVGTKYKEMIQWCLGLQGPITAVEFYNAVAITLDEICSQF</sequence>
<dbReference type="EMBL" id="ML977032">
    <property type="protein sequence ID" value="KAF1949766.1"/>
    <property type="molecule type" value="Genomic_DNA"/>
</dbReference>
<dbReference type="AlphaFoldDB" id="A0A6A5TG50"/>
<dbReference type="InterPro" id="IPR011009">
    <property type="entry name" value="Kinase-like_dom_sf"/>
</dbReference>
<accession>A0A6A5TG50</accession>
<reference evidence="2" key="1">
    <citation type="journal article" date="2020" name="Stud. Mycol.">
        <title>101 Dothideomycetes genomes: a test case for predicting lifestyles and emergence of pathogens.</title>
        <authorList>
            <person name="Haridas S."/>
            <person name="Albert R."/>
            <person name="Binder M."/>
            <person name="Bloem J."/>
            <person name="Labutti K."/>
            <person name="Salamov A."/>
            <person name="Andreopoulos B."/>
            <person name="Baker S."/>
            <person name="Barry K."/>
            <person name="Bills G."/>
            <person name="Bluhm B."/>
            <person name="Cannon C."/>
            <person name="Castanera R."/>
            <person name="Culley D."/>
            <person name="Daum C."/>
            <person name="Ezra D."/>
            <person name="Gonzalez J."/>
            <person name="Henrissat B."/>
            <person name="Kuo A."/>
            <person name="Liang C."/>
            <person name="Lipzen A."/>
            <person name="Lutzoni F."/>
            <person name="Magnuson J."/>
            <person name="Mondo S."/>
            <person name="Nolan M."/>
            <person name="Ohm R."/>
            <person name="Pangilinan J."/>
            <person name="Park H.-J."/>
            <person name="Ramirez L."/>
            <person name="Alfaro M."/>
            <person name="Sun H."/>
            <person name="Tritt A."/>
            <person name="Yoshinaga Y."/>
            <person name="Zwiers L.-H."/>
            <person name="Turgeon B."/>
            <person name="Goodwin S."/>
            <person name="Spatafora J."/>
            <person name="Crous P."/>
            <person name="Grigoriev I."/>
        </authorList>
    </citation>
    <scope>NUCLEOTIDE SEQUENCE</scope>
    <source>
        <strain evidence="2">CBS 675.92</strain>
    </source>
</reference>
<dbReference type="InterPro" id="IPR038305">
    <property type="entry name" value="HeLo_sf"/>
</dbReference>
<dbReference type="SUPFAM" id="SSF56112">
    <property type="entry name" value="Protein kinase-like (PK-like)"/>
    <property type="match status" value="1"/>
</dbReference>
<gene>
    <name evidence="2" type="ORF">CC80DRAFT_428369</name>
</gene>
<organism evidence="2 3">
    <name type="scientific">Byssothecium circinans</name>
    <dbReference type="NCBI Taxonomy" id="147558"/>
    <lineage>
        <taxon>Eukaryota</taxon>
        <taxon>Fungi</taxon>
        <taxon>Dikarya</taxon>
        <taxon>Ascomycota</taxon>
        <taxon>Pezizomycotina</taxon>
        <taxon>Dothideomycetes</taxon>
        <taxon>Pleosporomycetidae</taxon>
        <taxon>Pleosporales</taxon>
        <taxon>Massarineae</taxon>
        <taxon>Massarinaceae</taxon>
        <taxon>Byssothecium</taxon>
    </lineage>
</organism>
<dbReference type="Pfam" id="PF14479">
    <property type="entry name" value="HeLo"/>
    <property type="match status" value="1"/>
</dbReference>
<feature type="domain" description="Prion-inhibition and propagation HeLo" evidence="1">
    <location>
        <begin position="11"/>
        <end position="201"/>
    </location>
</feature>
<evidence type="ECO:0000259" key="1">
    <source>
        <dbReference type="Pfam" id="PF14479"/>
    </source>
</evidence>
<evidence type="ECO:0000313" key="2">
    <source>
        <dbReference type="EMBL" id="KAF1949766.1"/>
    </source>
</evidence>
<dbReference type="PANTHER" id="PTHR37542:SF3">
    <property type="entry name" value="PRION-INHIBITION AND PROPAGATION HELO DOMAIN-CONTAINING PROTEIN"/>
    <property type="match status" value="1"/>
</dbReference>
<dbReference type="Gene3D" id="1.20.120.1020">
    <property type="entry name" value="Prion-inhibition and propagation, HeLo domain"/>
    <property type="match status" value="1"/>
</dbReference>
<dbReference type="OrthoDB" id="1911848at2759"/>
<dbReference type="Gene3D" id="1.10.510.10">
    <property type="entry name" value="Transferase(Phosphotransferase) domain 1"/>
    <property type="match status" value="1"/>
</dbReference>
<evidence type="ECO:0000313" key="3">
    <source>
        <dbReference type="Proteomes" id="UP000800035"/>
    </source>
</evidence>
<dbReference type="Proteomes" id="UP000800035">
    <property type="component" value="Unassembled WGS sequence"/>
</dbReference>
<dbReference type="PANTHER" id="PTHR37542">
    <property type="entry name" value="HELO DOMAIN-CONTAINING PROTEIN-RELATED"/>
    <property type="match status" value="1"/>
</dbReference>
<dbReference type="InterPro" id="IPR029498">
    <property type="entry name" value="HeLo_dom"/>
</dbReference>